<dbReference type="STRING" id="260086.SAMN05216207_10816"/>
<organism evidence="1 2">
    <name type="scientific">Pseudonocardia ammonioxydans</name>
    <dbReference type="NCBI Taxonomy" id="260086"/>
    <lineage>
        <taxon>Bacteria</taxon>
        <taxon>Bacillati</taxon>
        <taxon>Actinomycetota</taxon>
        <taxon>Actinomycetes</taxon>
        <taxon>Pseudonocardiales</taxon>
        <taxon>Pseudonocardiaceae</taxon>
        <taxon>Pseudonocardia</taxon>
    </lineage>
</organism>
<reference evidence="1 2" key="1">
    <citation type="submission" date="2016-10" db="EMBL/GenBank/DDBJ databases">
        <authorList>
            <person name="de Groot N.N."/>
        </authorList>
    </citation>
    <scope>NUCLEOTIDE SEQUENCE [LARGE SCALE GENOMIC DNA]</scope>
    <source>
        <strain evidence="1 2">CGMCC 4.1877</strain>
    </source>
</reference>
<proteinExistence type="predicted"/>
<dbReference type="Proteomes" id="UP000199614">
    <property type="component" value="Unassembled WGS sequence"/>
</dbReference>
<keyword evidence="2" id="KW-1185">Reference proteome</keyword>
<dbReference type="RefSeq" id="WP_093356753.1">
    <property type="nucleotide sequence ID" value="NZ_FOUY01000081.1"/>
</dbReference>
<dbReference type="EMBL" id="FOUY01000081">
    <property type="protein sequence ID" value="SFO53764.1"/>
    <property type="molecule type" value="Genomic_DNA"/>
</dbReference>
<evidence type="ECO:0000313" key="2">
    <source>
        <dbReference type="Proteomes" id="UP000199614"/>
    </source>
</evidence>
<accession>A0A1I5HZJ5</accession>
<name>A0A1I5HZJ5_PSUAM</name>
<protein>
    <submittedName>
        <fullName evidence="1">Uncharacterized protein</fullName>
    </submittedName>
</protein>
<dbReference type="AlphaFoldDB" id="A0A1I5HZJ5"/>
<gene>
    <name evidence="1" type="ORF">SAMN05216207_10816</name>
</gene>
<evidence type="ECO:0000313" key="1">
    <source>
        <dbReference type="EMBL" id="SFO53764.1"/>
    </source>
</evidence>
<sequence>MSDLITITLVTGTERHESTEPVEAATEDPHQVWAQVLDYAARVGLDSHSYLAEIALAETGLPIYELRCL</sequence>